<gene>
    <name evidence="4" type="ORF">HMPREF2531_03172</name>
</gene>
<evidence type="ECO:0000256" key="2">
    <source>
        <dbReference type="SAM" id="SignalP"/>
    </source>
</evidence>
<dbReference type="GO" id="GO:0010181">
    <property type="term" value="F:FMN binding"/>
    <property type="evidence" value="ECO:0007669"/>
    <property type="project" value="InterPro"/>
</dbReference>
<feature type="domain" description="Flavodoxin-like" evidence="3">
    <location>
        <begin position="41"/>
        <end position="194"/>
    </location>
</feature>
<evidence type="ECO:0000313" key="4">
    <source>
        <dbReference type="EMBL" id="KXT46372.1"/>
    </source>
</evidence>
<comment type="caution">
    <text evidence="4">The sequence shown here is derived from an EMBL/GenBank/DDBJ whole genome shotgun (WGS) entry which is preliminary data.</text>
</comment>
<reference evidence="4 5" key="1">
    <citation type="submission" date="2016-02" db="EMBL/GenBank/DDBJ databases">
        <authorList>
            <person name="Wen L."/>
            <person name="He K."/>
            <person name="Yang H."/>
        </authorList>
    </citation>
    <scope>NUCLEOTIDE SEQUENCE [LARGE SCALE GENOMIC DNA]</scope>
    <source>
        <strain evidence="4 5">KLE1704</strain>
    </source>
</reference>
<dbReference type="SUPFAM" id="SSF52218">
    <property type="entry name" value="Flavoproteins"/>
    <property type="match status" value="1"/>
</dbReference>
<accession>A0A139L4L8</accession>
<dbReference type="InterPro" id="IPR029039">
    <property type="entry name" value="Flavoprotein-like_sf"/>
</dbReference>
<dbReference type="AlphaFoldDB" id="A0A139L4L8"/>
<dbReference type="PANTHER" id="PTHR39201:SF1">
    <property type="entry name" value="FLAVODOXIN-LIKE DOMAIN-CONTAINING PROTEIN"/>
    <property type="match status" value="1"/>
</dbReference>
<dbReference type="PROSITE" id="PS00201">
    <property type="entry name" value="FLAVODOXIN"/>
    <property type="match status" value="1"/>
</dbReference>
<proteinExistence type="predicted"/>
<dbReference type="GO" id="GO:0009055">
    <property type="term" value="F:electron transfer activity"/>
    <property type="evidence" value="ECO:0007669"/>
    <property type="project" value="InterPro"/>
</dbReference>
<dbReference type="Proteomes" id="UP000070319">
    <property type="component" value="Unassembled WGS sequence"/>
</dbReference>
<dbReference type="RefSeq" id="WP_061436995.1">
    <property type="nucleotide sequence ID" value="NZ_KQ968722.1"/>
</dbReference>
<dbReference type="PATRIC" id="fig|329854.7.peg.3239"/>
<keyword evidence="2" id="KW-0732">Signal</keyword>
<dbReference type="EMBL" id="LTDF01000125">
    <property type="protein sequence ID" value="KXT46372.1"/>
    <property type="molecule type" value="Genomic_DNA"/>
</dbReference>
<dbReference type="PROSITE" id="PS51257">
    <property type="entry name" value="PROKAR_LIPOPROTEIN"/>
    <property type="match status" value="1"/>
</dbReference>
<organism evidence="4">
    <name type="scientific">Bacteroides intestinalis</name>
    <dbReference type="NCBI Taxonomy" id="329854"/>
    <lineage>
        <taxon>Bacteria</taxon>
        <taxon>Pseudomonadati</taxon>
        <taxon>Bacteroidota</taxon>
        <taxon>Bacteroidia</taxon>
        <taxon>Bacteroidales</taxon>
        <taxon>Bacteroidaceae</taxon>
        <taxon>Bacteroides</taxon>
    </lineage>
</organism>
<evidence type="ECO:0000313" key="5">
    <source>
        <dbReference type="Proteomes" id="UP000070319"/>
    </source>
</evidence>
<dbReference type="PANTHER" id="PTHR39201">
    <property type="entry name" value="EXPORTED PROTEIN-RELATED"/>
    <property type="match status" value="1"/>
</dbReference>
<dbReference type="PROSITE" id="PS50902">
    <property type="entry name" value="FLAVODOXIN_LIKE"/>
    <property type="match status" value="1"/>
</dbReference>
<sequence length="197" mass="21445">MYIKKFSFFLSLLLLGVTSCSSEKTAAIEPGGAISGDAGKTLIVYFSWGGNTRTVANHIHDFIGGDIVEVETLVPYPDTYEEVTQIAPGELENDYRPELKTKVENMDEYDTLIVGTPIWGSHLTPAMKSFLASYDLSRKSIAPFCTHGGSGTAQSVSDIRSVCPNSTILGSLAVYGSRAENSRGDVEKWLKQINIIK</sequence>
<feature type="signal peptide" evidence="2">
    <location>
        <begin position="1"/>
        <end position="26"/>
    </location>
</feature>
<feature type="chain" id="PRO_5007486865" description="Flavodoxin-like domain-containing protein" evidence="2">
    <location>
        <begin position="27"/>
        <end position="197"/>
    </location>
</feature>
<dbReference type="InterPro" id="IPR001226">
    <property type="entry name" value="Flavodoxin_CS"/>
</dbReference>
<name>A0A139L4L8_9BACE</name>
<dbReference type="Pfam" id="PF12682">
    <property type="entry name" value="Flavodoxin_4"/>
    <property type="match status" value="1"/>
</dbReference>
<dbReference type="InterPro" id="IPR008254">
    <property type="entry name" value="Flavodoxin/NO_synth"/>
</dbReference>
<evidence type="ECO:0000256" key="1">
    <source>
        <dbReference type="ARBA" id="ARBA00001917"/>
    </source>
</evidence>
<protein>
    <recommendedName>
        <fullName evidence="3">Flavodoxin-like domain-containing protein</fullName>
    </recommendedName>
</protein>
<comment type="cofactor">
    <cofactor evidence="1">
        <name>FMN</name>
        <dbReference type="ChEBI" id="CHEBI:58210"/>
    </cofactor>
</comment>
<evidence type="ECO:0000259" key="3">
    <source>
        <dbReference type="PROSITE" id="PS50902"/>
    </source>
</evidence>
<dbReference type="Gene3D" id="3.40.50.360">
    <property type="match status" value="1"/>
</dbReference>